<feature type="transmembrane region" description="Helical" evidence="2">
    <location>
        <begin position="271"/>
        <end position="293"/>
    </location>
</feature>
<proteinExistence type="predicted"/>
<feature type="transmembrane region" description="Helical" evidence="2">
    <location>
        <begin position="17"/>
        <end position="37"/>
    </location>
</feature>
<keyword evidence="2" id="KW-1133">Transmembrane helix</keyword>
<evidence type="ECO:0000313" key="4">
    <source>
        <dbReference type="Proteomes" id="UP000433876"/>
    </source>
</evidence>
<reference evidence="3 4" key="1">
    <citation type="submission" date="2017-07" db="EMBL/GenBank/DDBJ databases">
        <title>Genome sequence of the Sordaria macrospora wild type strain R19027.</title>
        <authorList>
            <person name="Nowrousian M."/>
            <person name="Teichert I."/>
            <person name="Kueck U."/>
        </authorList>
    </citation>
    <scope>NUCLEOTIDE SEQUENCE [LARGE SCALE GENOMIC DNA]</scope>
    <source>
        <strain evidence="3 4">R19027</strain>
        <tissue evidence="3">Mycelium</tissue>
    </source>
</reference>
<sequence length="332" mass="37391">MMASQIIRRKRDMPLEWLSLAITAVFTVVRFFVTLPYQRLLIYNTVRPAQEIEELAGLDLEKEENRKLLLDAIAAWRTGKRDELSFVAVAAAVMTGIITASFSWENVKTSQWTGPAFWYASLSLCISGIFLSSQQLSLLSLIQKKDFDAKTCGPHSAKVVIRRHLEQILAQKGPALRPRLKHLPTDVEAQAGERPSQQKTSSGASAMVKAPPPVRAGDSRQWALSSRRTFVWQCSIMLIAYSTVFYMVGLSVVVCTPVLENRKWDSASYMAVVYIVSLGLSVVLFGFCSYGAYDYIYDGDNADRTFWEELKRRVRILSDGKDPMKEKISILM</sequence>
<feature type="transmembrane region" description="Helical" evidence="2">
    <location>
        <begin position="84"/>
        <end position="104"/>
    </location>
</feature>
<dbReference type="VEuPathDB" id="FungiDB:SMAC_05832"/>
<accession>A0A8S8ZL95</accession>
<evidence type="ECO:0000256" key="2">
    <source>
        <dbReference type="SAM" id="Phobius"/>
    </source>
</evidence>
<dbReference type="AlphaFoldDB" id="A0A8S8ZL95"/>
<evidence type="ECO:0000313" key="3">
    <source>
        <dbReference type="EMBL" id="KAA8629501.1"/>
    </source>
</evidence>
<organism evidence="3 4">
    <name type="scientific">Sordaria macrospora</name>
    <dbReference type="NCBI Taxonomy" id="5147"/>
    <lineage>
        <taxon>Eukaryota</taxon>
        <taxon>Fungi</taxon>
        <taxon>Dikarya</taxon>
        <taxon>Ascomycota</taxon>
        <taxon>Pezizomycotina</taxon>
        <taxon>Sordariomycetes</taxon>
        <taxon>Sordariomycetidae</taxon>
        <taxon>Sordariales</taxon>
        <taxon>Sordariaceae</taxon>
        <taxon>Sordaria</taxon>
    </lineage>
</organism>
<evidence type="ECO:0000256" key="1">
    <source>
        <dbReference type="SAM" id="MobiDB-lite"/>
    </source>
</evidence>
<protein>
    <recommendedName>
        <fullName evidence="5">Transmembrane protein</fullName>
    </recommendedName>
</protein>
<feature type="transmembrane region" description="Helical" evidence="2">
    <location>
        <begin position="116"/>
        <end position="141"/>
    </location>
</feature>
<comment type="caution">
    <text evidence="3">The sequence shown here is derived from an EMBL/GenBank/DDBJ whole genome shotgun (WGS) entry which is preliminary data.</text>
</comment>
<keyword evidence="2" id="KW-0812">Transmembrane</keyword>
<evidence type="ECO:0008006" key="5">
    <source>
        <dbReference type="Google" id="ProtNLM"/>
    </source>
</evidence>
<dbReference type="Proteomes" id="UP000433876">
    <property type="component" value="Unassembled WGS sequence"/>
</dbReference>
<keyword evidence="2" id="KW-0472">Membrane</keyword>
<name>A0A8S8ZL95_SORMA</name>
<feature type="transmembrane region" description="Helical" evidence="2">
    <location>
        <begin position="230"/>
        <end position="259"/>
    </location>
</feature>
<gene>
    <name evidence="3" type="ORF">SMACR_05832</name>
</gene>
<feature type="region of interest" description="Disordered" evidence="1">
    <location>
        <begin position="187"/>
        <end position="218"/>
    </location>
</feature>
<feature type="compositionally biased region" description="Polar residues" evidence="1">
    <location>
        <begin position="195"/>
        <end position="204"/>
    </location>
</feature>
<dbReference type="EMBL" id="NMPR01000134">
    <property type="protein sequence ID" value="KAA8629501.1"/>
    <property type="molecule type" value="Genomic_DNA"/>
</dbReference>